<proteinExistence type="predicted"/>
<name>A0A6P2JM04_9BURK</name>
<protein>
    <submittedName>
        <fullName evidence="1">Uncharacterized protein</fullName>
    </submittedName>
</protein>
<dbReference type="EMBL" id="CABVPL010000010">
    <property type="protein sequence ID" value="VWB43986.1"/>
    <property type="molecule type" value="Genomic_DNA"/>
</dbReference>
<evidence type="ECO:0000313" key="1">
    <source>
        <dbReference type="EMBL" id="VWB43986.1"/>
    </source>
</evidence>
<gene>
    <name evidence="1" type="ORF">BLA24064_01967</name>
</gene>
<dbReference type="Proteomes" id="UP000494222">
    <property type="component" value="Unassembled WGS sequence"/>
</dbReference>
<reference evidence="1 2" key="1">
    <citation type="submission" date="2019-09" db="EMBL/GenBank/DDBJ databases">
        <authorList>
            <person name="Depoorter E."/>
        </authorList>
    </citation>
    <scope>NUCLEOTIDE SEQUENCE [LARGE SCALE GENOMIC DNA]</scope>
    <source>
        <strain evidence="1">LMG 24064</strain>
    </source>
</reference>
<sequence>MECCSPRGLTPYPTSEFPRDPCSTPLHRRRAPSYLHGAQNRRKPILQFLVFMSSFSLFASPGGMVSCPARKDRARLKEERIHLRKKIVRAAQQREMSAARSTHVACADPYQAAVRLRREGRLRGAIAPSSQIAHGVRKTMGRAHEHISASANPVSQYGRRIAEKATRVESIDERSCEHRPPDRVRPIPCAFCYLGTIDSVIGGVTSGLVGAHIRTPTYSRTAHRNR</sequence>
<organism evidence="1 2">
    <name type="scientific">Burkholderia latens</name>
    <dbReference type="NCBI Taxonomy" id="488446"/>
    <lineage>
        <taxon>Bacteria</taxon>
        <taxon>Pseudomonadati</taxon>
        <taxon>Pseudomonadota</taxon>
        <taxon>Betaproteobacteria</taxon>
        <taxon>Burkholderiales</taxon>
        <taxon>Burkholderiaceae</taxon>
        <taxon>Burkholderia</taxon>
        <taxon>Burkholderia cepacia complex</taxon>
    </lineage>
</organism>
<evidence type="ECO:0000313" key="2">
    <source>
        <dbReference type="Proteomes" id="UP000494222"/>
    </source>
</evidence>
<accession>A0A6P2JM04</accession>
<dbReference type="AlphaFoldDB" id="A0A6P2JM04"/>